<dbReference type="Gene3D" id="3.40.1190.20">
    <property type="match status" value="1"/>
</dbReference>
<dbReference type="Pfam" id="PF00294">
    <property type="entry name" value="PfkB"/>
    <property type="match status" value="1"/>
</dbReference>
<sequence length="407" mass="46483">MIILVIFLSSSFLIPNSNNITEIDRDFNDFSQPPLLADDSPILFEGNENALNITDYGNLYKYDQQVSLTNQEEHNLAYYLDDVHNWKVSEVKTKISNIQDTKEWVEYNDFSHMNLTKSNVSQVYETGHDYGNNEDKSTTLQTITETEAIAIRVHIETFEFENSYDFCFIEDENDTLVYQNTGFKYDFFSPWVRGDTLQLYIETDGTNKEYGYYIDYYEYVAGNSTLLPWGSNNDSISETYYGYGFADNSSAMFTELIGTIDPSDGYWVDYEEDDYVQISQELDVPRGWVLDASLSFNYFAQEAIDTNDFTIFAAINGQKIYSLGFGDVVDLGKNAWHSTGAGDGYRAGILTGLILDMTLLDSCRLGSIVSSFVVETSGAQTQTYNIKDVRKRFLDTYAYVPQELENL</sequence>
<accession>X1DZS7</accession>
<dbReference type="EMBL" id="BARU01005086">
    <property type="protein sequence ID" value="GAH26501.1"/>
    <property type="molecule type" value="Genomic_DNA"/>
</dbReference>
<dbReference type="AlphaFoldDB" id="X1DZS7"/>
<dbReference type="InterPro" id="IPR011611">
    <property type="entry name" value="PfkB_dom"/>
</dbReference>
<evidence type="ECO:0000313" key="2">
    <source>
        <dbReference type="EMBL" id="GAH26501.1"/>
    </source>
</evidence>
<gene>
    <name evidence="2" type="ORF">S03H2_09783</name>
</gene>
<organism evidence="2">
    <name type="scientific">marine sediment metagenome</name>
    <dbReference type="NCBI Taxonomy" id="412755"/>
    <lineage>
        <taxon>unclassified sequences</taxon>
        <taxon>metagenomes</taxon>
        <taxon>ecological metagenomes</taxon>
    </lineage>
</organism>
<name>X1DZS7_9ZZZZ</name>
<proteinExistence type="predicted"/>
<comment type="caution">
    <text evidence="2">The sequence shown here is derived from an EMBL/GenBank/DDBJ whole genome shotgun (WGS) entry which is preliminary data.</text>
</comment>
<dbReference type="SUPFAM" id="SSF53613">
    <property type="entry name" value="Ribokinase-like"/>
    <property type="match status" value="1"/>
</dbReference>
<protein>
    <recommendedName>
        <fullName evidence="1">Carbohydrate kinase PfkB domain-containing protein</fullName>
    </recommendedName>
</protein>
<dbReference type="InterPro" id="IPR029056">
    <property type="entry name" value="Ribokinase-like"/>
</dbReference>
<evidence type="ECO:0000259" key="1">
    <source>
        <dbReference type="Pfam" id="PF00294"/>
    </source>
</evidence>
<feature type="domain" description="Carbohydrate kinase PfkB" evidence="1">
    <location>
        <begin position="338"/>
        <end position="381"/>
    </location>
</feature>
<reference evidence="2" key="1">
    <citation type="journal article" date="2014" name="Front. Microbiol.">
        <title>High frequency of phylogenetically diverse reductive dehalogenase-homologous genes in deep subseafloor sedimentary metagenomes.</title>
        <authorList>
            <person name="Kawai M."/>
            <person name="Futagami T."/>
            <person name="Toyoda A."/>
            <person name="Takaki Y."/>
            <person name="Nishi S."/>
            <person name="Hori S."/>
            <person name="Arai W."/>
            <person name="Tsubouchi T."/>
            <person name="Morono Y."/>
            <person name="Uchiyama I."/>
            <person name="Ito T."/>
            <person name="Fujiyama A."/>
            <person name="Inagaki F."/>
            <person name="Takami H."/>
        </authorList>
    </citation>
    <scope>NUCLEOTIDE SEQUENCE</scope>
    <source>
        <strain evidence="2">Expedition CK06-06</strain>
    </source>
</reference>